<evidence type="ECO:0000313" key="2">
    <source>
        <dbReference type="EMBL" id="GGT63478.1"/>
    </source>
</evidence>
<keyword evidence="3" id="KW-1185">Reference proteome</keyword>
<name>A0ABQ2U3T8_9ACTN</name>
<proteinExistence type="predicted"/>
<accession>A0ABQ2U3T8</accession>
<dbReference type="EMBL" id="BMTZ01000013">
    <property type="protein sequence ID" value="GGT63478.1"/>
    <property type="molecule type" value="Genomic_DNA"/>
</dbReference>
<protein>
    <submittedName>
        <fullName evidence="2">Uncharacterized protein</fullName>
    </submittedName>
</protein>
<dbReference type="Proteomes" id="UP000629911">
    <property type="component" value="Unassembled WGS sequence"/>
</dbReference>
<reference evidence="3" key="1">
    <citation type="journal article" date="2019" name="Int. J. Syst. Evol. Microbiol.">
        <title>The Global Catalogue of Microorganisms (GCM) 10K type strain sequencing project: providing services to taxonomists for standard genome sequencing and annotation.</title>
        <authorList>
            <consortium name="The Broad Institute Genomics Platform"/>
            <consortium name="The Broad Institute Genome Sequencing Center for Infectious Disease"/>
            <person name="Wu L."/>
            <person name="Ma J."/>
        </authorList>
    </citation>
    <scope>NUCLEOTIDE SEQUENCE [LARGE SCALE GENOMIC DNA]</scope>
    <source>
        <strain evidence="3">JCM 4422</strain>
    </source>
</reference>
<evidence type="ECO:0000256" key="1">
    <source>
        <dbReference type="SAM" id="MobiDB-lite"/>
    </source>
</evidence>
<feature type="region of interest" description="Disordered" evidence="1">
    <location>
        <begin position="1"/>
        <end position="20"/>
    </location>
</feature>
<gene>
    <name evidence="2" type="ORF">GCM10010287_42600</name>
</gene>
<comment type="caution">
    <text evidence="2">The sequence shown here is derived from an EMBL/GenBank/DDBJ whole genome shotgun (WGS) entry which is preliminary data.</text>
</comment>
<organism evidence="2 3">
    <name type="scientific">Streptomyces variabilis</name>
    <dbReference type="NCBI Taxonomy" id="67372"/>
    <lineage>
        <taxon>Bacteria</taxon>
        <taxon>Bacillati</taxon>
        <taxon>Actinomycetota</taxon>
        <taxon>Actinomycetes</taxon>
        <taxon>Kitasatosporales</taxon>
        <taxon>Streptomycetaceae</taxon>
        <taxon>Streptomyces</taxon>
        <taxon>Streptomyces griseoincarnatus group</taxon>
    </lineage>
</organism>
<evidence type="ECO:0000313" key="3">
    <source>
        <dbReference type="Proteomes" id="UP000629911"/>
    </source>
</evidence>
<sequence length="59" mass="6305">MTTDRTGGAAHMLVGAGPQAEQRAVDSLRDDLSSGRWADRNRDLIALDTAELGLRLLVA</sequence>